<keyword evidence="1" id="KW-0812">Transmembrane</keyword>
<keyword evidence="1" id="KW-0472">Membrane</keyword>
<gene>
    <name evidence="2" type="ORF">LANO_0C00276G</name>
</gene>
<protein>
    <submittedName>
        <fullName evidence="2">LANO_0C00276g1_1</fullName>
    </submittedName>
</protein>
<evidence type="ECO:0000313" key="3">
    <source>
        <dbReference type="Proteomes" id="UP000189911"/>
    </source>
</evidence>
<dbReference type="AlphaFoldDB" id="A0A1G4J313"/>
<dbReference type="Proteomes" id="UP000189911">
    <property type="component" value="Chromosome C"/>
</dbReference>
<dbReference type="OrthoDB" id="4036517at2759"/>
<organism evidence="2 3">
    <name type="scientific">Lachancea nothofagi CBS 11611</name>
    <dbReference type="NCBI Taxonomy" id="1266666"/>
    <lineage>
        <taxon>Eukaryota</taxon>
        <taxon>Fungi</taxon>
        <taxon>Dikarya</taxon>
        <taxon>Ascomycota</taxon>
        <taxon>Saccharomycotina</taxon>
        <taxon>Saccharomycetes</taxon>
        <taxon>Saccharomycetales</taxon>
        <taxon>Saccharomycetaceae</taxon>
        <taxon>Lachancea</taxon>
    </lineage>
</organism>
<keyword evidence="3" id="KW-1185">Reference proteome</keyword>
<evidence type="ECO:0000256" key="1">
    <source>
        <dbReference type="SAM" id="Phobius"/>
    </source>
</evidence>
<sequence>MEAKDIEEHLIGTSDATDEDLRIPRDVFRSRFRYGMVRHRLVLISLGLELAVIAVLIHMGFQADDKDDRIGITIFVILAGSVVMLSTGVITYCVVRGRAATLTNKLGFMKEIATVKPGIEMREWDIIAARMNPILHRSSSLLTPYFFYDGESCYSYFRSTYLQPYLNRKNGNEIFRAPVDDFQTFLDHVIKIYEERANEDWQRILNGSSSLGPYETSKY</sequence>
<name>A0A1G4J313_9SACH</name>
<keyword evidence="1" id="KW-1133">Transmembrane helix</keyword>
<dbReference type="InterPro" id="IPR001142">
    <property type="entry name" value="DUP/COS"/>
</dbReference>
<dbReference type="EMBL" id="LT598446">
    <property type="protein sequence ID" value="SCU84062.1"/>
    <property type="molecule type" value="Genomic_DNA"/>
</dbReference>
<feature type="transmembrane region" description="Helical" evidence="1">
    <location>
        <begin position="73"/>
        <end position="95"/>
    </location>
</feature>
<dbReference type="Pfam" id="PF00674">
    <property type="entry name" value="DUP"/>
    <property type="match status" value="1"/>
</dbReference>
<evidence type="ECO:0000313" key="2">
    <source>
        <dbReference type="EMBL" id="SCU84062.1"/>
    </source>
</evidence>
<feature type="transmembrane region" description="Helical" evidence="1">
    <location>
        <begin position="41"/>
        <end position="61"/>
    </location>
</feature>
<accession>A0A1G4J313</accession>
<reference evidence="3" key="1">
    <citation type="submission" date="2016-03" db="EMBL/GenBank/DDBJ databases">
        <authorList>
            <person name="Devillers Hugo."/>
        </authorList>
    </citation>
    <scope>NUCLEOTIDE SEQUENCE [LARGE SCALE GENOMIC DNA]</scope>
</reference>
<proteinExistence type="predicted"/>